<organism evidence="2 3">
    <name type="scientific">Gongylonema pulchrum</name>
    <dbReference type="NCBI Taxonomy" id="637853"/>
    <lineage>
        <taxon>Eukaryota</taxon>
        <taxon>Metazoa</taxon>
        <taxon>Ecdysozoa</taxon>
        <taxon>Nematoda</taxon>
        <taxon>Chromadorea</taxon>
        <taxon>Rhabditida</taxon>
        <taxon>Spirurina</taxon>
        <taxon>Spiruromorpha</taxon>
        <taxon>Spiruroidea</taxon>
        <taxon>Gongylonematidae</taxon>
        <taxon>Gongylonema</taxon>
    </lineage>
</organism>
<proteinExistence type="predicted"/>
<name>A0A3P6PGX9_9BILA</name>
<dbReference type="AlphaFoldDB" id="A0A3P6PGX9"/>
<dbReference type="OrthoDB" id="27187at2759"/>
<dbReference type="EMBL" id="UYRT01002478">
    <property type="protein sequence ID" value="VDK31100.1"/>
    <property type="molecule type" value="Genomic_DNA"/>
</dbReference>
<evidence type="ECO:0000313" key="3">
    <source>
        <dbReference type="Proteomes" id="UP000271098"/>
    </source>
</evidence>
<keyword evidence="3" id="KW-1185">Reference proteome</keyword>
<evidence type="ECO:0000313" key="2">
    <source>
        <dbReference type="EMBL" id="VDK31100.1"/>
    </source>
</evidence>
<gene>
    <name evidence="2" type="ORF">GPUH_LOCUS1856</name>
</gene>
<protein>
    <recommendedName>
        <fullName evidence="1">Nuclear condensin complex subunit 3 C-terminal domain-containing protein</fullName>
    </recommendedName>
</protein>
<evidence type="ECO:0000259" key="1">
    <source>
        <dbReference type="Pfam" id="PF12719"/>
    </source>
</evidence>
<feature type="domain" description="Nuclear condensin complex subunit 3 C-terminal" evidence="1">
    <location>
        <begin position="12"/>
        <end position="124"/>
    </location>
</feature>
<dbReference type="Proteomes" id="UP000271098">
    <property type="component" value="Unassembled WGS sequence"/>
</dbReference>
<accession>A0A3P6PGX9</accession>
<sequence>MLREPMMSWAGCLSRLMLKAFDPATNDNPILKACLVKFIPVFVEWSRDHQMLLVEAFPETFDALRSDSQFEGALQRINVDALGSCFMHAKGSVQPFLCSKILSALGEDPEDDYASVFCRMLGNIDTNDWMDVAQIKLLITDTEDIVDLYSETEATRGYIRALTSFAKKLRNRVATLEAFISTQMR</sequence>
<dbReference type="InterPro" id="IPR025977">
    <property type="entry name" value="Cnd3_C"/>
</dbReference>
<reference evidence="2 3" key="1">
    <citation type="submission" date="2018-11" db="EMBL/GenBank/DDBJ databases">
        <authorList>
            <consortium name="Pathogen Informatics"/>
        </authorList>
    </citation>
    <scope>NUCLEOTIDE SEQUENCE [LARGE SCALE GENOMIC DNA]</scope>
</reference>
<dbReference type="Pfam" id="PF12719">
    <property type="entry name" value="Cnd3"/>
    <property type="match status" value="1"/>
</dbReference>